<dbReference type="InterPro" id="IPR001514">
    <property type="entry name" value="DNA-dir_RNA_pol_30-40kDasu_CS"/>
</dbReference>
<dbReference type="Pfam" id="PF01000">
    <property type="entry name" value="RNA_pol_A_bac"/>
    <property type="match status" value="1"/>
</dbReference>
<dbReference type="SUPFAM" id="SSF55257">
    <property type="entry name" value="RBP11-like subunits of RNA polymerase"/>
    <property type="match status" value="1"/>
</dbReference>
<evidence type="ECO:0000313" key="7">
    <source>
        <dbReference type="Proteomes" id="UP000485058"/>
    </source>
</evidence>
<reference evidence="6 7" key="1">
    <citation type="submission" date="2020-02" db="EMBL/GenBank/DDBJ databases">
        <title>Draft genome sequence of Haematococcus lacustris strain NIES-144.</title>
        <authorList>
            <person name="Morimoto D."/>
            <person name="Nakagawa S."/>
            <person name="Yoshida T."/>
            <person name="Sawayama S."/>
        </authorList>
    </citation>
    <scope>NUCLEOTIDE SEQUENCE [LARGE SCALE GENOMIC DNA]</scope>
    <source>
        <strain evidence="6 7">NIES-144</strain>
    </source>
</reference>
<dbReference type="Gene3D" id="2.60.40.10">
    <property type="entry name" value="Immunoglobulins"/>
    <property type="match status" value="1"/>
</dbReference>
<dbReference type="GO" id="GO:0004553">
    <property type="term" value="F:hydrolase activity, hydrolyzing O-glycosyl compounds"/>
    <property type="evidence" value="ECO:0007669"/>
    <property type="project" value="InterPro"/>
</dbReference>
<dbReference type="InterPro" id="IPR011263">
    <property type="entry name" value="DNA-dir_RNA_pol_RpoA/D/Rpb3"/>
</dbReference>
<dbReference type="NCBIfam" id="NF001988">
    <property type="entry name" value="PRK00783.1"/>
    <property type="match status" value="1"/>
</dbReference>
<evidence type="ECO:0000259" key="5">
    <source>
        <dbReference type="SMART" id="SM00662"/>
    </source>
</evidence>
<name>A0A699Z000_HAELA</name>
<keyword evidence="7" id="KW-1185">Reference proteome</keyword>
<dbReference type="GO" id="GO:0046983">
    <property type="term" value="F:protein dimerization activity"/>
    <property type="evidence" value="ECO:0007669"/>
    <property type="project" value="InterPro"/>
</dbReference>
<dbReference type="PANTHER" id="PTHR11800:SF2">
    <property type="entry name" value="DNA-DIRECTED RNA POLYMERASE II SUBUNIT RPB3"/>
    <property type="match status" value="1"/>
</dbReference>
<dbReference type="InterPro" id="IPR014756">
    <property type="entry name" value="Ig_E-set"/>
</dbReference>
<dbReference type="InterPro" id="IPR036603">
    <property type="entry name" value="RBP11-like"/>
</dbReference>
<proteinExistence type="inferred from homology"/>
<dbReference type="SMART" id="SM00662">
    <property type="entry name" value="RPOLD"/>
    <property type="match status" value="1"/>
</dbReference>
<dbReference type="Gene3D" id="2.170.120.12">
    <property type="entry name" value="DNA-directed RNA polymerase, insert domain"/>
    <property type="match status" value="1"/>
</dbReference>
<dbReference type="InterPro" id="IPR013783">
    <property type="entry name" value="Ig-like_fold"/>
</dbReference>
<accession>A0A699Z000</accession>
<dbReference type="Gene3D" id="3.30.1360.10">
    <property type="entry name" value="RNA polymerase, RBP11-like subunit"/>
    <property type="match status" value="1"/>
</dbReference>
<dbReference type="GO" id="GO:0006366">
    <property type="term" value="P:transcription by RNA polymerase II"/>
    <property type="evidence" value="ECO:0007669"/>
    <property type="project" value="TreeGrafter"/>
</dbReference>
<organism evidence="6 7">
    <name type="scientific">Haematococcus lacustris</name>
    <name type="common">Green alga</name>
    <name type="synonym">Haematococcus pluvialis</name>
    <dbReference type="NCBI Taxonomy" id="44745"/>
    <lineage>
        <taxon>Eukaryota</taxon>
        <taxon>Viridiplantae</taxon>
        <taxon>Chlorophyta</taxon>
        <taxon>core chlorophytes</taxon>
        <taxon>Chlorophyceae</taxon>
        <taxon>CS clade</taxon>
        <taxon>Chlamydomonadales</taxon>
        <taxon>Haematococcaceae</taxon>
        <taxon>Haematococcus</taxon>
    </lineage>
</organism>
<evidence type="ECO:0000256" key="2">
    <source>
        <dbReference type="ARBA" id="ARBA00023163"/>
    </source>
</evidence>
<sequence length="333" mass="37229">MYTGITAKRLAYDRKPVVEVRKLTFDYAEFILKDTDISMANALRRVIIAEVPTIAIDLVEIENNTTVLNDEFLAHRLGLIPLRSEKAEQMHRPFEVATGDEVTDIHFSLNISCTSDSTQYVTSDDLVIDPDHPEVVPINYHDASGEKPIVIVKMRKGQELRLRAIARKGVGKDHAKWIPVATATYHIMPEIHINEALLDELTEVEIDNVENYRYDGDVLAKAEELGKPGVISIRQKTDEFIFRVESTGVLAAEAIVMKAVDLLLARINTLAQAGSTNFALYSSSATGVSLVLFNESCMAHGRTLHEIPLDKDANRTGHVWHIMLPLLNTDLLY</sequence>
<keyword evidence="2" id="KW-0804">Transcription</keyword>
<dbReference type="GO" id="GO:0003677">
    <property type="term" value="F:DNA binding"/>
    <property type="evidence" value="ECO:0007669"/>
    <property type="project" value="InterPro"/>
</dbReference>
<comment type="similarity">
    <text evidence="3">Belongs to the archaeal Rpo3/eukaryotic RPB3 RNA polymerase subunit family.</text>
</comment>
<dbReference type="Pfam" id="PF02922">
    <property type="entry name" value="CBM_48"/>
    <property type="match status" value="1"/>
</dbReference>
<dbReference type="GO" id="GO:0003899">
    <property type="term" value="F:DNA-directed RNA polymerase activity"/>
    <property type="evidence" value="ECO:0007669"/>
    <property type="project" value="InterPro"/>
</dbReference>
<dbReference type="HAMAP" id="MF_00320">
    <property type="entry name" value="RNApol_arch_Rpo3"/>
    <property type="match status" value="1"/>
</dbReference>
<dbReference type="InterPro" id="IPR011262">
    <property type="entry name" value="DNA-dir_RNA_pol_insert"/>
</dbReference>
<dbReference type="GO" id="GO:0005975">
    <property type="term" value="P:carbohydrate metabolic process"/>
    <property type="evidence" value="ECO:0007669"/>
    <property type="project" value="InterPro"/>
</dbReference>
<dbReference type="AlphaFoldDB" id="A0A699Z000"/>
<feature type="non-terminal residue" evidence="6">
    <location>
        <position position="333"/>
    </location>
</feature>
<dbReference type="GO" id="GO:0005665">
    <property type="term" value="C:RNA polymerase II, core complex"/>
    <property type="evidence" value="ECO:0007669"/>
    <property type="project" value="TreeGrafter"/>
</dbReference>
<comment type="caution">
    <text evidence="6">The sequence shown here is derived from an EMBL/GenBank/DDBJ whole genome shotgun (WGS) entry which is preliminary data.</text>
</comment>
<dbReference type="EMBL" id="BLLF01000913">
    <property type="protein sequence ID" value="GFH15873.1"/>
    <property type="molecule type" value="Genomic_DNA"/>
</dbReference>
<evidence type="ECO:0000313" key="6">
    <source>
        <dbReference type="EMBL" id="GFH15873.1"/>
    </source>
</evidence>
<evidence type="ECO:0000256" key="4">
    <source>
        <dbReference type="ARBA" id="ARBA00031776"/>
    </source>
</evidence>
<dbReference type="InterPro" id="IPR022842">
    <property type="entry name" value="RNAP_Rpo3/Rpb3/RPAC1"/>
</dbReference>
<feature type="domain" description="DNA-directed RNA polymerase RpoA/D/Rpb3-type" evidence="5">
    <location>
        <begin position="27"/>
        <end position="273"/>
    </location>
</feature>
<evidence type="ECO:0000256" key="1">
    <source>
        <dbReference type="ARBA" id="ARBA00022478"/>
    </source>
</evidence>
<keyword evidence="1" id="KW-0240">DNA-directed RNA polymerase</keyword>
<dbReference type="InterPro" id="IPR004193">
    <property type="entry name" value="Glyco_hydro_13_N"/>
</dbReference>
<dbReference type="InterPro" id="IPR050518">
    <property type="entry name" value="Rpo3/RPB3_RNA_Pol_subunit"/>
</dbReference>
<dbReference type="SUPFAM" id="SSF81296">
    <property type="entry name" value="E set domains"/>
    <property type="match status" value="1"/>
</dbReference>
<dbReference type="SUPFAM" id="SSF56553">
    <property type="entry name" value="Insert subdomain of RNA polymerase alpha subunit"/>
    <property type="match status" value="1"/>
</dbReference>
<dbReference type="PROSITE" id="PS00446">
    <property type="entry name" value="RNA_POL_D_30KD"/>
    <property type="match status" value="1"/>
</dbReference>
<dbReference type="InterPro" id="IPR036643">
    <property type="entry name" value="RNApol_insert_sf"/>
</dbReference>
<gene>
    <name evidence="6" type="ORF">HaLaN_12187</name>
</gene>
<protein>
    <recommendedName>
        <fullName evidence="4">Plastid-encoded RNA polymerase subunit alpha</fullName>
    </recommendedName>
</protein>
<evidence type="ECO:0000256" key="3">
    <source>
        <dbReference type="ARBA" id="ARBA00025804"/>
    </source>
</evidence>
<dbReference type="Pfam" id="PF01193">
    <property type="entry name" value="RNA_pol_L"/>
    <property type="match status" value="1"/>
</dbReference>
<dbReference type="Proteomes" id="UP000485058">
    <property type="component" value="Unassembled WGS sequence"/>
</dbReference>
<dbReference type="PANTHER" id="PTHR11800">
    <property type="entry name" value="DNA-DIRECTED RNA POLYMERASE"/>
    <property type="match status" value="1"/>
</dbReference>